<dbReference type="GeneID" id="110981157"/>
<keyword evidence="3" id="KW-1185">Reference proteome</keyword>
<keyword evidence="1" id="KW-0812">Transmembrane</keyword>
<name>A0A8B7YLL4_ACAPL</name>
<feature type="domain" description="NXPE C-terminal" evidence="2">
    <location>
        <begin position="346"/>
        <end position="572"/>
    </location>
</feature>
<evidence type="ECO:0000313" key="3">
    <source>
        <dbReference type="Proteomes" id="UP000694845"/>
    </source>
</evidence>
<dbReference type="InterPro" id="IPR057106">
    <property type="entry name" value="NXPE4_C"/>
</dbReference>
<sequence>MTSNGKLSIGYKDTNYCTNVWRRKPSMRGLLLWLGLAGMGYLMLSFFTTGHVQLSNPQPSQRKFSTRMLGSVQNIISNYLAKLPNVTPATLSNPTVAGNSFFYIQYPKASYNVCDQLALYIEARDKTNKTKTRGGDFMWPYLQTASLSASTPADELIDHGNGSYAALFTLNWAGEIEPFVRFVLSSEQSYSVRKIRDRIPYRFAYDAMFTDGKTIEVTPCHITKDIYVDKAAKELSLASKAEVCDFSDPRIGSTWYCLKPKTLSCSNRSQHRGNIERGNSYLQQALQDEKVSLAKPEMLQNIGKVRTVKVMSKVSDSACLDLPPCNSGLPPKRANRAAGYYFKDLWKSKVCIARELQLKETIECLRNKHLFFIGDSTIRQWFLYLVSHLGQNMTEYKIWTKEDVIQMHRHAFDKVHNITLDFRFHYYPILGNWLNTTTIYSAIDLIDSLPGGRDTVLGFTMWAHFTYTNLTYYLSRLEPIRDAMIRLQERSAGKATVIIKSANTGILPYTPEITELLSYDLDQMMRAFFAEIPGVTVIDVWDMTVSPRGEYDVHPCELVIREEIKMVLNFICRE</sequence>
<feature type="transmembrane region" description="Helical" evidence="1">
    <location>
        <begin position="30"/>
        <end position="52"/>
    </location>
</feature>
<proteinExistence type="predicted"/>
<dbReference type="Pfam" id="PF24536">
    <property type="entry name" value="NXPE4_C"/>
    <property type="match status" value="1"/>
</dbReference>
<dbReference type="Proteomes" id="UP000694845">
    <property type="component" value="Unplaced"/>
</dbReference>
<dbReference type="OMA" id="NGTWYCG"/>
<evidence type="ECO:0000313" key="4">
    <source>
        <dbReference type="RefSeq" id="XP_022094159.1"/>
    </source>
</evidence>
<evidence type="ECO:0000259" key="2">
    <source>
        <dbReference type="Pfam" id="PF24536"/>
    </source>
</evidence>
<protein>
    <submittedName>
        <fullName evidence="4">NXPE family member 3-like</fullName>
    </submittedName>
</protein>
<reference evidence="4" key="1">
    <citation type="submission" date="2025-08" db="UniProtKB">
        <authorList>
            <consortium name="RefSeq"/>
        </authorList>
    </citation>
    <scope>IDENTIFICATION</scope>
</reference>
<dbReference type="AlphaFoldDB" id="A0A8B7YLL4"/>
<keyword evidence="1" id="KW-0472">Membrane</keyword>
<dbReference type="Pfam" id="PF06312">
    <property type="entry name" value="Neurexophilin"/>
    <property type="match status" value="1"/>
</dbReference>
<dbReference type="InterPro" id="IPR026845">
    <property type="entry name" value="NXPH/NXPE"/>
</dbReference>
<dbReference type="RefSeq" id="XP_022094159.1">
    <property type="nucleotide sequence ID" value="XM_022238467.1"/>
</dbReference>
<dbReference type="PANTHER" id="PTHR16165:SF5">
    <property type="entry name" value="NXPE FAMILY MEMBER 3"/>
    <property type="match status" value="1"/>
</dbReference>
<gene>
    <name evidence="4" type="primary">LOC110981157</name>
</gene>
<dbReference type="KEGG" id="aplc:110981157"/>
<dbReference type="PANTHER" id="PTHR16165">
    <property type="entry name" value="NXPE FAMILY MEMBER"/>
    <property type="match status" value="1"/>
</dbReference>
<dbReference type="OrthoDB" id="5950832at2759"/>
<evidence type="ECO:0000256" key="1">
    <source>
        <dbReference type="SAM" id="Phobius"/>
    </source>
</evidence>
<accession>A0A8B7YLL4</accession>
<organism evidence="3 4">
    <name type="scientific">Acanthaster planci</name>
    <name type="common">Crown-of-thorns starfish</name>
    <dbReference type="NCBI Taxonomy" id="133434"/>
    <lineage>
        <taxon>Eukaryota</taxon>
        <taxon>Metazoa</taxon>
        <taxon>Echinodermata</taxon>
        <taxon>Eleutherozoa</taxon>
        <taxon>Asterozoa</taxon>
        <taxon>Asteroidea</taxon>
        <taxon>Valvatacea</taxon>
        <taxon>Valvatida</taxon>
        <taxon>Acanthasteridae</taxon>
        <taxon>Acanthaster</taxon>
    </lineage>
</organism>
<keyword evidence="1" id="KW-1133">Transmembrane helix</keyword>